<feature type="region of interest" description="Disordered" evidence="3">
    <location>
        <begin position="1"/>
        <end position="20"/>
    </location>
</feature>
<accession>A0A1E4S2H4</accession>
<evidence type="ECO:0000256" key="1">
    <source>
        <dbReference type="PROSITE-ProRule" id="PRU00283"/>
    </source>
</evidence>
<dbReference type="PANTHER" id="PTHR24115">
    <property type="entry name" value="KINESIN-RELATED"/>
    <property type="match status" value="1"/>
</dbReference>
<feature type="coiled-coil region" evidence="2">
    <location>
        <begin position="370"/>
        <end position="500"/>
    </location>
</feature>
<dbReference type="GO" id="GO:0016887">
    <property type="term" value="F:ATP hydrolysis activity"/>
    <property type="evidence" value="ECO:0007669"/>
    <property type="project" value="TreeGrafter"/>
</dbReference>
<gene>
    <name evidence="5" type="ORF">CYBJADRAFT_162489</name>
</gene>
<dbReference type="PRINTS" id="PR00380">
    <property type="entry name" value="KINESINHEAVY"/>
</dbReference>
<evidence type="ECO:0000256" key="2">
    <source>
        <dbReference type="SAM" id="Coils"/>
    </source>
</evidence>
<comment type="similarity">
    <text evidence="1">Belongs to the TRAFAC class myosin-kinesin ATPase superfamily. Kinesin family.</text>
</comment>
<keyword evidence="1" id="KW-0547">Nucleotide-binding</keyword>
<dbReference type="InterPro" id="IPR027640">
    <property type="entry name" value="Kinesin-like_fam"/>
</dbReference>
<organism evidence="5 6">
    <name type="scientific">Cyberlindnera jadinii (strain ATCC 18201 / CBS 1600 / BCRC 20928 / JCM 3617 / NBRC 0987 / NRRL Y-1542)</name>
    <name type="common">Torula yeast</name>
    <name type="synonym">Candida utilis</name>
    <dbReference type="NCBI Taxonomy" id="983966"/>
    <lineage>
        <taxon>Eukaryota</taxon>
        <taxon>Fungi</taxon>
        <taxon>Dikarya</taxon>
        <taxon>Ascomycota</taxon>
        <taxon>Saccharomycotina</taxon>
        <taxon>Saccharomycetes</taxon>
        <taxon>Phaffomycetales</taxon>
        <taxon>Phaffomycetaceae</taxon>
        <taxon>Cyberlindnera</taxon>
    </lineage>
</organism>
<dbReference type="GO" id="GO:0005871">
    <property type="term" value="C:kinesin complex"/>
    <property type="evidence" value="ECO:0007669"/>
    <property type="project" value="TreeGrafter"/>
</dbReference>
<evidence type="ECO:0000313" key="5">
    <source>
        <dbReference type="EMBL" id="ODV73691.1"/>
    </source>
</evidence>
<dbReference type="OrthoDB" id="123929at2759"/>
<dbReference type="PROSITE" id="PS50067">
    <property type="entry name" value="KINESIN_MOTOR_2"/>
    <property type="match status" value="1"/>
</dbReference>
<dbReference type="GO" id="GO:0005874">
    <property type="term" value="C:microtubule"/>
    <property type="evidence" value="ECO:0007669"/>
    <property type="project" value="TreeGrafter"/>
</dbReference>
<dbReference type="InterPro" id="IPR027417">
    <property type="entry name" value="P-loop_NTPase"/>
</dbReference>
<name>A0A1E4S2H4_CYBJN</name>
<dbReference type="EMBL" id="KV453930">
    <property type="protein sequence ID" value="ODV73691.1"/>
    <property type="molecule type" value="Genomic_DNA"/>
</dbReference>
<dbReference type="Pfam" id="PF00225">
    <property type="entry name" value="Kinesin"/>
    <property type="match status" value="1"/>
</dbReference>
<dbReference type="Gene3D" id="3.40.850.10">
    <property type="entry name" value="Kinesin motor domain"/>
    <property type="match status" value="1"/>
</dbReference>
<sequence length="646" mass="74309">MTSVPHFLRLKPRGDTPGDREKECLIEYQNNNEVKFKDTTSATKFTKVFSEISQLDLYDQILKESTEELFLGKDSVFFTLGPSNSGKSYSVYGDASNPGLSIYSLNEIFNKIGGNFADYKQFKRYFGEHFMITSNSQRDSQGEYGLSISVFEIYNDRIRDLSLDSKKTENQSLDIVTDSKDGKIKPNRIRQIYVTNLEDAKTVLHKCIKRRAVSSTNLNETSSRSHLFIYFNLHKVIGKCLKTTRLTIADLAGSERSKTAKTEGKEFKEGNYTNTSLTELGRCLVLMKSKRFDRSNLRTSKLTRLLLTDLFGNLNHNRVKILLTLDPYSSLSTIIHAVRYIQPISKVQINSARNSLESTTNDDSEYVKEIHQLKELNKSLSDELEMVKNKTVEIEMDIRSEVVELYEQKIRDLEIINDKAMNDLKETHERDVDEKLKLLSEEYDLQKQKLIESYESQLNDLQSQMLQAESKSLELSELKVKELEKQIEDYKERERQMLEKDVQNSKRIDELTVQLSKGEKKRPSEEGLEQNQSTKKVRFSGDGEINEHDLVLSPIKLIKSSPNKHFKFEDNYKSPGKSIKNNHFKFDTDGLKSSPVKSPLKSPLKPLRESTNSNTRSSPLKSPSKGKKKINNTHHVVDTDDYDLFN</sequence>
<dbReference type="SUPFAM" id="SSF52540">
    <property type="entry name" value="P-loop containing nucleoside triphosphate hydrolases"/>
    <property type="match status" value="1"/>
</dbReference>
<evidence type="ECO:0000256" key="3">
    <source>
        <dbReference type="SAM" id="MobiDB-lite"/>
    </source>
</evidence>
<feature type="region of interest" description="Disordered" evidence="3">
    <location>
        <begin position="509"/>
        <end position="541"/>
    </location>
</feature>
<feature type="compositionally biased region" description="Low complexity" evidence="3">
    <location>
        <begin position="591"/>
        <end position="605"/>
    </location>
</feature>
<evidence type="ECO:0000259" key="4">
    <source>
        <dbReference type="PROSITE" id="PS50067"/>
    </source>
</evidence>
<dbReference type="InterPro" id="IPR001752">
    <property type="entry name" value="Kinesin_motor_dom"/>
</dbReference>
<dbReference type="GO" id="GO:0007018">
    <property type="term" value="P:microtubule-based movement"/>
    <property type="evidence" value="ECO:0007669"/>
    <property type="project" value="InterPro"/>
</dbReference>
<dbReference type="SMART" id="SM00129">
    <property type="entry name" value="KISc"/>
    <property type="match status" value="1"/>
</dbReference>
<dbReference type="InterPro" id="IPR036961">
    <property type="entry name" value="Kinesin_motor_dom_sf"/>
</dbReference>
<protein>
    <submittedName>
        <fullName evidence="5">p-loop containing nucleoside triphosphate hydrolase protein</fullName>
    </submittedName>
</protein>
<evidence type="ECO:0000313" key="6">
    <source>
        <dbReference type="Proteomes" id="UP000094389"/>
    </source>
</evidence>
<dbReference type="RefSeq" id="XP_020070730.1">
    <property type="nucleotide sequence ID" value="XM_020213695.1"/>
</dbReference>
<feature type="domain" description="Kinesin motor" evidence="4">
    <location>
        <begin position="3"/>
        <end position="347"/>
    </location>
</feature>
<dbReference type="OMA" id="ETLGFRN"/>
<feature type="binding site" evidence="1">
    <location>
        <begin position="81"/>
        <end position="88"/>
    </location>
    <ligand>
        <name>ATP</name>
        <dbReference type="ChEBI" id="CHEBI:30616"/>
    </ligand>
</feature>
<dbReference type="GO" id="GO:0005524">
    <property type="term" value="F:ATP binding"/>
    <property type="evidence" value="ECO:0007669"/>
    <property type="project" value="UniProtKB-UniRule"/>
</dbReference>
<reference evidence="5 6" key="1">
    <citation type="journal article" date="2016" name="Proc. Natl. Acad. Sci. U.S.A.">
        <title>Comparative genomics of biotechnologically important yeasts.</title>
        <authorList>
            <person name="Riley R."/>
            <person name="Haridas S."/>
            <person name="Wolfe K.H."/>
            <person name="Lopes M.R."/>
            <person name="Hittinger C.T."/>
            <person name="Goeker M."/>
            <person name="Salamov A.A."/>
            <person name="Wisecaver J.H."/>
            <person name="Long T.M."/>
            <person name="Calvey C.H."/>
            <person name="Aerts A.L."/>
            <person name="Barry K.W."/>
            <person name="Choi C."/>
            <person name="Clum A."/>
            <person name="Coughlan A.Y."/>
            <person name="Deshpande S."/>
            <person name="Douglass A.P."/>
            <person name="Hanson S.J."/>
            <person name="Klenk H.-P."/>
            <person name="LaButti K.M."/>
            <person name="Lapidus A."/>
            <person name="Lindquist E.A."/>
            <person name="Lipzen A.M."/>
            <person name="Meier-Kolthoff J.P."/>
            <person name="Ohm R.A."/>
            <person name="Otillar R.P."/>
            <person name="Pangilinan J.L."/>
            <person name="Peng Y."/>
            <person name="Rokas A."/>
            <person name="Rosa C.A."/>
            <person name="Scheuner C."/>
            <person name="Sibirny A.A."/>
            <person name="Slot J.C."/>
            <person name="Stielow J.B."/>
            <person name="Sun H."/>
            <person name="Kurtzman C.P."/>
            <person name="Blackwell M."/>
            <person name="Grigoriev I.V."/>
            <person name="Jeffries T.W."/>
        </authorList>
    </citation>
    <scope>NUCLEOTIDE SEQUENCE [LARGE SCALE GENOMIC DNA]</scope>
    <source>
        <strain evidence="6">ATCC 18201 / CBS 1600 / BCRC 20928 / JCM 3617 / NBRC 0987 / NRRL Y-1542</strain>
    </source>
</reference>
<keyword evidence="2" id="KW-0175">Coiled coil</keyword>
<feature type="region of interest" description="Disordered" evidence="3">
    <location>
        <begin position="569"/>
        <end position="646"/>
    </location>
</feature>
<dbReference type="GO" id="GO:0003777">
    <property type="term" value="F:microtubule motor activity"/>
    <property type="evidence" value="ECO:0007669"/>
    <property type="project" value="InterPro"/>
</dbReference>
<proteinExistence type="inferred from homology"/>
<dbReference type="Proteomes" id="UP000094389">
    <property type="component" value="Unassembled WGS sequence"/>
</dbReference>
<dbReference type="STRING" id="983966.A0A1E4S2H4"/>
<keyword evidence="1" id="KW-0067">ATP-binding</keyword>
<keyword evidence="5" id="KW-0378">Hydrolase</keyword>
<keyword evidence="1" id="KW-0505">Motor protein</keyword>
<dbReference type="AlphaFoldDB" id="A0A1E4S2H4"/>
<keyword evidence="6" id="KW-1185">Reference proteome</keyword>
<dbReference type="GeneID" id="30988091"/>
<dbReference type="GO" id="GO:0008017">
    <property type="term" value="F:microtubule binding"/>
    <property type="evidence" value="ECO:0007669"/>
    <property type="project" value="InterPro"/>
</dbReference>